<evidence type="ECO:0000256" key="6">
    <source>
        <dbReference type="ARBA" id="ARBA00023040"/>
    </source>
</evidence>
<dbReference type="PRINTS" id="PR00237">
    <property type="entry name" value="GPCRRHODOPSN"/>
</dbReference>
<feature type="transmembrane region" description="Helical" evidence="15">
    <location>
        <begin position="124"/>
        <end position="146"/>
    </location>
</feature>
<keyword evidence="11 14" id="KW-0807">Transducer</keyword>
<keyword evidence="3" id="KW-1003">Cell membrane</keyword>
<dbReference type="STRING" id="75743.A0A401Q2N1"/>
<feature type="transmembrane region" description="Helical" evidence="15">
    <location>
        <begin position="45"/>
        <end position="64"/>
    </location>
</feature>
<evidence type="ECO:0000256" key="8">
    <source>
        <dbReference type="ARBA" id="ARBA00023157"/>
    </source>
</evidence>
<comment type="caution">
    <text evidence="17">The sequence shown here is derived from an EMBL/GenBank/DDBJ whole genome shotgun (WGS) entry which is preliminary data.</text>
</comment>
<dbReference type="PANTHER" id="PTHR45822:SF8">
    <property type="entry name" value="FREE FATTY ACID RECEPTOR 3-RELATED"/>
    <property type="match status" value="1"/>
</dbReference>
<evidence type="ECO:0000256" key="1">
    <source>
        <dbReference type="ARBA" id="ARBA00004651"/>
    </source>
</evidence>
<dbReference type="SUPFAM" id="SSF81321">
    <property type="entry name" value="Family A G protein-coupled receptor-like"/>
    <property type="match status" value="1"/>
</dbReference>
<evidence type="ECO:0000256" key="3">
    <source>
        <dbReference type="ARBA" id="ARBA00022475"/>
    </source>
</evidence>
<dbReference type="InterPro" id="IPR013312">
    <property type="entry name" value="GPR40-rel_orph"/>
</dbReference>
<comment type="function">
    <text evidence="13">G-protein coupled receptor for medium and long chain saturated and unsaturated fatty acids that plays an important role in glucose homeostasis. Fatty acid binding increases glucose-stimulated insulin secretion, and may also enhance the secretion of glucagon-like peptide 1 (GLP-1). May also play a role in bone homeostasis; receptor signaling activates pathways that inhibit osteoclast differentiation. Ligand binding leads to a conformation change that triggers signaling via G-proteins that activate phospholipase C, leading to an increase of the intracellular calcium concentration. Seems to act through a G(q) and G(i)-mediated pathway. Mediates the anti-inflammatory effects of omega-3 polyunsaturated fatty acids (PUFAs) via inhibition of NLRP3 inflammasome activation.</text>
</comment>
<name>A0A401Q2N1_SCYTO</name>
<feature type="transmembrane region" description="Helical" evidence="15">
    <location>
        <begin position="217"/>
        <end position="236"/>
    </location>
</feature>
<reference evidence="17 18" key="1">
    <citation type="journal article" date="2018" name="Nat. Ecol. Evol.">
        <title>Shark genomes provide insights into elasmobranch evolution and the origin of vertebrates.</title>
        <authorList>
            <person name="Hara Y"/>
            <person name="Yamaguchi K"/>
            <person name="Onimaru K"/>
            <person name="Kadota M"/>
            <person name="Koyanagi M"/>
            <person name="Keeley SD"/>
            <person name="Tatsumi K"/>
            <person name="Tanaka K"/>
            <person name="Motone F"/>
            <person name="Kageyama Y"/>
            <person name="Nozu R"/>
            <person name="Adachi N"/>
            <person name="Nishimura O"/>
            <person name="Nakagawa R"/>
            <person name="Tanegashima C"/>
            <person name="Kiyatake I"/>
            <person name="Matsumoto R"/>
            <person name="Murakumo K"/>
            <person name="Nishida K"/>
            <person name="Terakita A"/>
            <person name="Kuratani S"/>
            <person name="Sato K"/>
            <person name="Hyodo S Kuraku.S."/>
        </authorList>
    </citation>
    <scope>NUCLEOTIDE SEQUENCE [LARGE SCALE GENOMIC DNA]</scope>
</reference>
<dbReference type="PANTHER" id="PTHR45822">
    <property type="entry name" value="FREE FATTY ACID RECEPTOR 2-RELATED"/>
    <property type="match status" value="1"/>
</dbReference>
<comment type="similarity">
    <text evidence="14">Belongs to the G-protein coupled receptor 1 family.</text>
</comment>
<sequence>MAELAFSNKLHVIIYVIALLTGLPFNILALYAFLCKARQRAGPNIIFLINLTISDLAFLLFLPFKIVESVKSSLWTLPTFLCPLSGLFYFSAIYSSILFLTAVSVDRYLGVAFPIKYNMYRKPVYGVLVSFLLWVCAFSHCSIVYITELSRVSNHSSNKTVCYDSFTESQLKILLPFRLELGIVLFFLPFLITTFCYASFVRILLSSPHISPEKKQRAIGLVLTTLFVFLLCFAPYNISHFVGFIQNTSPSWRTDALLLSTFNTSLDPIIFYFSSTAVKRTCKGCLSGLTQELSSLRPVHLFVTYLRKRNEALREKSFKHTQSSKL</sequence>
<gene>
    <name evidence="17" type="ORF">scyTo_0018774</name>
</gene>
<dbReference type="PRINTS" id="PR01904">
    <property type="entry name" value="GPR40FAMILY"/>
</dbReference>
<evidence type="ECO:0000256" key="5">
    <source>
        <dbReference type="ARBA" id="ARBA00022989"/>
    </source>
</evidence>
<feature type="transmembrane region" description="Helical" evidence="15">
    <location>
        <begin position="84"/>
        <end position="103"/>
    </location>
</feature>
<dbReference type="GO" id="GO:0005886">
    <property type="term" value="C:plasma membrane"/>
    <property type="evidence" value="ECO:0007669"/>
    <property type="project" value="UniProtKB-SubCell"/>
</dbReference>
<dbReference type="Gene3D" id="1.20.1070.10">
    <property type="entry name" value="Rhodopsin 7-helix transmembrane proteins"/>
    <property type="match status" value="1"/>
</dbReference>
<organism evidence="17 18">
    <name type="scientific">Scyliorhinus torazame</name>
    <name type="common">Cloudy catshark</name>
    <name type="synonym">Catulus torazame</name>
    <dbReference type="NCBI Taxonomy" id="75743"/>
    <lineage>
        <taxon>Eukaryota</taxon>
        <taxon>Metazoa</taxon>
        <taxon>Chordata</taxon>
        <taxon>Craniata</taxon>
        <taxon>Vertebrata</taxon>
        <taxon>Chondrichthyes</taxon>
        <taxon>Elasmobranchii</taxon>
        <taxon>Galeomorphii</taxon>
        <taxon>Galeoidea</taxon>
        <taxon>Carcharhiniformes</taxon>
        <taxon>Scyliorhinidae</taxon>
        <taxon>Scyliorhinus</taxon>
    </lineage>
</organism>
<feature type="transmembrane region" description="Helical" evidence="15">
    <location>
        <begin position="256"/>
        <end position="273"/>
    </location>
</feature>
<dbReference type="InterPro" id="IPR013313">
    <property type="entry name" value="GPR40_recept_FA"/>
</dbReference>
<evidence type="ECO:0000256" key="11">
    <source>
        <dbReference type="ARBA" id="ARBA00023224"/>
    </source>
</evidence>
<protein>
    <recommendedName>
        <fullName evidence="2">Free fatty acid receptor 1</fullName>
    </recommendedName>
    <alternativeName>
        <fullName evidence="12">G-protein coupled receptor 40</fullName>
    </alternativeName>
</protein>
<evidence type="ECO:0000256" key="12">
    <source>
        <dbReference type="ARBA" id="ARBA00033166"/>
    </source>
</evidence>
<dbReference type="CDD" id="cd15170">
    <property type="entry name" value="7tmA_FFAR2_FFAR3"/>
    <property type="match status" value="1"/>
</dbReference>
<feature type="transmembrane region" description="Helical" evidence="15">
    <location>
        <begin position="181"/>
        <end position="205"/>
    </location>
</feature>
<evidence type="ECO:0000313" key="17">
    <source>
        <dbReference type="EMBL" id="GCB79604.1"/>
    </source>
</evidence>
<dbReference type="Proteomes" id="UP000288216">
    <property type="component" value="Unassembled WGS sequence"/>
</dbReference>
<keyword evidence="9 14" id="KW-0675">Receptor</keyword>
<dbReference type="InterPro" id="IPR017452">
    <property type="entry name" value="GPCR_Rhodpsn_7TM"/>
</dbReference>
<evidence type="ECO:0000256" key="9">
    <source>
        <dbReference type="ARBA" id="ARBA00023170"/>
    </source>
</evidence>
<evidence type="ECO:0000313" key="18">
    <source>
        <dbReference type="Proteomes" id="UP000288216"/>
    </source>
</evidence>
<evidence type="ECO:0000259" key="16">
    <source>
        <dbReference type="PROSITE" id="PS50262"/>
    </source>
</evidence>
<dbReference type="GO" id="GO:0004930">
    <property type="term" value="F:G protein-coupled receptor activity"/>
    <property type="evidence" value="ECO:0007669"/>
    <property type="project" value="UniProtKB-KW"/>
</dbReference>
<dbReference type="GO" id="GO:0071398">
    <property type="term" value="P:cellular response to fatty acid"/>
    <property type="evidence" value="ECO:0007669"/>
    <property type="project" value="TreeGrafter"/>
</dbReference>
<accession>A0A401Q2N1</accession>
<keyword evidence="8" id="KW-1015">Disulfide bond</keyword>
<keyword evidence="10" id="KW-0325">Glycoprotein</keyword>
<dbReference type="AlphaFoldDB" id="A0A401Q2N1"/>
<evidence type="ECO:0000256" key="2">
    <source>
        <dbReference type="ARBA" id="ARBA00021527"/>
    </source>
</evidence>
<dbReference type="OMA" id="LWICSFG"/>
<dbReference type="Pfam" id="PF00001">
    <property type="entry name" value="7tm_1"/>
    <property type="match status" value="1"/>
</dbReference>
<keyword evidence="6 14" id="KW-0297">G-protein coupled receptor</keyword>
<feature type="transmembrane region" description="Helical" evidence="15">
    <location>
        <begin position="12"/>
        <end position="33"/>
    </location>
</feature>
<evidence type="ECO:0000256" key="10">
    <source>
        <dbReference type="ARBA" id="ARBA00023180"/>
    </source>
</evidence>
<dbReference type="PROSITE" id="PS00237">
    <property type="entry name" value="G_PROTEIN_RECEP_F1_1"/>
    <property type="match status" value="1"/>
</dbReference>
<evidence type="ECO:0000256" key="7">
    <source>
        <dbReference type="ARBA" id="ARBA00023136"/>
    </source>
</evidence>
<keyword evidence="5 15" id="KW-1133">Transmembrane helix</keyword>
<dbReference type="EMBL" id="BFAA01013393">
    <property type="protein sequence ID" value="GCB79604.1"/>
    <property type="molecule type" value="Genomic_DNA"/>
</dbReference>
<dbReference type="PROSITE" id="PS50262">
    <property type="entry name" value="G_PROTEIN_RECEP_F1_2"/>
    <property type="match status" value="1"/>
</dbReference>
<dbReference type="InterPro" id="IPR000276">
    <property type="entry name" value="GPCR_Rhodpsn"/>
</dbReference>
<evidence type="ECO:0000256" key="14">
    <source>
        <dbReference type="RuleBase" id="RU000688"/>
    </source>
</evidence>
<keyword evidence="18" id="KW-1185">Reference proteome</keyword>
<evidence type="ECO:0000256" key="13">
    <source>
        <dbReference type="ARBA" id="ARBA00045206"/>
    </source>
</evidence>
<feature type="domain" description="G-protein coupled receptors family 1 profile" evidence="16">
    <location>
        <begin position="25"/>
        <end position="271"/>
    </location>
</feature>
<keyword evidence="4 14" id="KW-0812">Transmembrane</keyword>
<evidence type="ECO:0000256" key="15">
    <source>
        <dbReference type="SAM" id="Phobius"/>
    </source>
</evidence>
<dbReference type="OrthoDB" id="5961208at2759"/>
<dbReference type="PRINTS" id="PR01905">
    <property type="entry name" value="FATTYACIDR"/>
</dbReference>
<proteinExistence type="inferred from homology"/>
<evidence type="ECO:0000256" key="4">
    <source>
        <dbReference type="ARBA" id="ARBA00022692"/>
    </source>
</evidence>
<comment type="subcellular location">
    <subcellularLocation>
        <location evidence="1">Cell membrane</location>
        <topology evidence="1">Multi-pass membrane protein</topology>
    </subcellularLocation>
</comment>
<keyword evidence="7 15" id="KW-0472">Membrane</keyword>